<dbReference type="Pfam" id="PF25318">
    <property type="entry name" value="WHD_GDS1"/>
    <property type="match status" value="1"/>
</dbReference>
<dbReference type="Proteomes" id="UP000503462">
    <property type="component" value="Chromosome 1"/>
</dbReference>
<feature type="region of interest" description="Disordered" evidence="1">
    <location>
        <begin position="1"/>
        <end position="99"/>
    </location>
</feature>
<dbReference type="OrthoDB" id="4150221at2759"/>
<evidence type="ECO:0000313" key="3">
    <source>
        <dbReference type="EMBL" id="QIW94799.1"/>
    </source>
</evidence>
<evidence type="ECO:0000259" key="2">
    <source>
        <dbReference type="Pfam" id="PF25318"/>
    </source>
</evidence>
<sequence>MPYNTRRKSLSLAELGILPKRSRAVSHPSPPNTILADGPPQKKVRTSHGSFDAAAPARGAMSPPRTTTIRIKEEKPRATAQLSPPPSPGREGNSKVDTEGINDDIVVGVIEQLQNTGNRPHLVKELAAVLATSIHAVDKSANPSALISSRLTSYLNRTRPAFTPCPLAKLIEPVHPRRLYFYLTTMPQQPLPSATDILPQLIRITPSLSSADDEEEEPYHRSRVELSPSPEVDLSSPELDDEDDEPASPARSFQTRSQERTQSPKDLSHNRRAVSPQLEPEEKTFKQTANQLYKQEQERQNSLREVDMDVVAGAINENESVARSIEAEENARDAVAELFEHAQHLHMPVSTMTFSSPMMLPQSHDTINAQLKSTRRDEVMEHMSLDVGPKDETMEIIAWDSLQSPENIELAELEDMFDAY</sequence>
<gene>
    <name evidence="3" type="ORF">AMS68_000317</name>
</gene>
<dbReference type="EMBL" id="CP051139">
    <property type="protein sequence ID" value="QIW94799.1"/>
    <property type="molecule type" value="Genomic_DNA"/>
</dbReference>
<proteinExistence type="predicted"/>
<dbReference type="AlphaFoldDB" id="A0A6H0XJV4"/>
<evidence type="ECO:0000313" key="4">
    <source>
        <dbReference type="Proteomes" id="UP000503462"/>
    </source>
</evidence>
<accession>A0A6H0XJV4</accession>
<reference evidence="3 4" key="1">
    <citation type="journal article" date="2016" name="Sci. Rep.">
        <title>Peltaster fructicola genome reveals evolution from an invasive phytopathogen to an ectophytic parasite.</title>
        <authorList>
            <person name="Xu C."/>
            <person name="Chen H."/>
            <person name="Gleason M.L."/>
            <person name="Xu J.R."/>
            <person name="Liu H."/>
            <person name="Zhang R."/>
            <person name="Sun G."/>
        </authorList>
    </citation>
    <scope>NUCLEOTIDE SEQUENCE [LARGE SCALE GENOMIC DNA]</scope>
    <source>
        <strain evidence="3 4">LNHT1506</strain>
    </source>
</reference>
<evidence type="ECO:0000256" key="1">
    <source>
        <dbReference type="SAM" id="MobiDB-lite"/>
    </source>
</evidence>
<feature type="region of interest" description="Disordered" evidence="1">
    <location>
        <begin position="207"/>
        <end position="286"/>
    </location>
</feature>
<feature type="compositionally biased region" description="Basic and acidic residues" evidence="1">
    <location>
        <begin position="257"/>
        <end position="269"/>
    </location>
</feature>
<name>A0A6H0XJV4_9PEZI</name>
<dbReference type="InterPro" id="IPR057511">
    <property type="entry name" value="WH_GDS1"/>
</dbReference>
<protein>
    <recommendedName>
        <fullName evidence="2">GDS1 winged helix domain-containing protein</fullName>
    </recommendedName>
</protein>
<organism evidence="3 4">
    <name type="scientific">Peltaster fructicola</name>
    <dbReference type="NCBI Taxonomy" id="286661"/>
    <lineage>
        <taxon>Eukaryota</taxon>
        <taxon>Fungi</taxon>
        <taxon>Dikarya</taxon>
        <taxon>Ascomycota</taxon>
        <taxon>Pezizomycotina</taxon>
        <taxon>Dothideomycetes</taxon>
        <taxon>Dothideomycetes incertae sedis</taxon>
        <taxon>Peltaster</taxon>
    </lineage>
</organism>
<feature type="domain" description="GDS1 winged helix" evidence="2">
    <location>
        <begin position="97"/>
        <end position="190"/>
    </location>
</feature>
<keyword evidence="4" id="KW-1185">Reference proteome</keyword>